<comment type="similarity">
    <text evidence="1">Belongs to the UPF0751 family.</text>
</comment>
<keyword evidence="5" id="KW-1185">Reference proteome</keyword>
<dbReference type="InterPro" id="IPR016772">
    <property type="entry name" value="UCP020408"/>
</dbReference>
<dbReference type="AlphaFoldDB" id="A0A643FDL3"/>
<dbReference type="RefSeq" id="WP_151123480.1">
    <property type="nucleotide sequence ID" value="NZ_CP088081.1"/>
</dbReference>
<evidence type="ECO:0000313" key="5">
    <source>
        <dbReference type="Proteomes" id="UP000430120"/>
    </source>
</evidence>
<protein>
    <submittedName>
        <fullName evidence="4">DUF2325 domain-containing protein</fullName>
    </submittedName>
</protein>
<sequence length="419" mass="46353">MNLLSPRPLSPVAGPGPDGDACCRPATPLIPERLGSRRRRIWELGAHAHCPVIGVCLPLPVVRRLADKVLGGQALATDYELHCGVNSDCRQRNPMAEAVQKELDRRYLLTVRQSLKLKTTEALAGWWQQQRQGDSVPGALWATLTHSRCDALLEERVLQDIHLLQHQAGAANRADLARLDSLLDENRVLANELARVQERCTRQAREQAQKLERTQSELVLARAALVGRDTLVACLREDLAALEASIPDLRGRQALNEQLARQLGRIQDLERALLRTQQTLEMERLRQTQTEPPDDQTPSVEPQDAPGPQAPATGEVLGERAVLCVGGRPASVPAYRRLIEEVGARFMHHDGGEQDHIARLDSTLAAADLVICQTGCISHDAYWRVKDHCKRTGKRCVFVDKPSAASLRRALVILKPVKG</sequence>
<evidence type="ECO:0000256" key="1">
    <source>
        <dbReference type="ARBA" id="ARBA00007189"/>
    </source>
</evidence>
<reference evidence="4 5" key="1">
    <citation type="submission" date="2019-09" db="EMBL/GenBank/DDBJ databases">
        <title>Draft genome sequences of 48 bacterial type strains from the CCUG.</title>
        <authorList>
            <person name="Tunovic T."/>
            <person name="Pineiro-Iglesias B."/>
            <person name="Unosson C."/>
            <person name="Inganas E."/>
            <person name="Ohlen M."/>
            <person name="Cardew S."/>
            <person name="Jensie-Markopoulos S."/>
            <person name="Salva-Serra F."/>
            <person name="Jaen-Luchoro D."/>
            <person name="Karlsson R."/>
            <person name="Svensson-Stadler L."/>
            <person name="Chun J."/>
            <person name="Moore E."/>
        </authorList>
    </citation>
    <scope>NUCLEOTIDE SEQUENCE [LARGE SCALE GENOMIC DNA]</scope>
    <source>
        <strain evidence="4 5">CCUG 30977</strain>
    </source>
</reference>
<evidence type="ECO:0000313" key="4">
    <source>
        <dbReference type="EMBL" id="KAB0583628.1"/>
    </source>
</evidence>
<organism evidence="4 5">
    <name type="scientific">Ideonella dechloratans</name>
    <dbReference type="NCBI Taxonomy" id="36863"/>
    <lineage>
        <taxon>Bacteria</taxon>
        <taxon>Pseudomonadati</taxon>
        <taxon>Pseudomonadota</taxon>
        <taxon>Betaproteobacteria</taxon>
        <taxon>Burkholderiales</taxon>
        <taxon>Sphaerotilaceae</taxon>
        <taxon>Ideonella</taxon>
    </lineage>
</organism>
<dbReference type="Pfam" id="PF10087">
    <property type="entry name" value="DUF2325"/>
    <property type="match status" value="1"/>
</dbReference>
<evidence type="ECO:0000256" key="3">
    <source>
        <dbReference type="SAM" id="MobiDB-lite"/>
    </source>
</evidence>
<feature type="compositionally biased region" description="Polar residues" evidence="3">
    <location>
        <begin position="287"/>
        <end position="300"/>
    </location>
</feature>
<evidence type="ECO:0000256" key="2">
    <source>
        <dbReference type="SAM" id="Coils"/>
    </source>
</evidence>
<gene>
    <name evidence="4" type="ORF">F7Q92_07065</name>
</gene>
<dbReference type="OrthoDB" id="5296275at2"/>
<feature type="region of interest" description="Disordered" evidence="3">
    <location>
        <begin position="1"/>
        <end position="20"/>
    </location>
</feature>
<proteinExistence type="inferred from homology"/>
<name>A0A643FDL3_IDEDE</name>
<feature type="coiled-coil region" evidence="2">
    <location>
        <begin position="179"/>
        <end position="217"/>
    </location>
</feature>
<comment type="caution">
    <text evidence="4">The sequence shown here is derived from an EMBL/GenBank/DDBJ whole genome shotgun (WGS) entry which is preliminary data.</text>
</comment>
<keyword evidence="2" id="KW-0175">Coiled coil</keyword>
<accession>A0A643FDL3</accession>
<dbReference type="Proteomes" id="UP000430120">
    <property type="component" value="Unassembled WGS sequence"/>
</dbReference>
<dbReference type="EMBL" id="VZPB01000012">
    <property type="protein sequence ID" value="KAB0583628.1"/>
    <property type="molecule type" value="Genomic_DNA"/>
</dbReference>
<feature type="region of interest" description="Disordered" evidence="3">
    <location>
        <begin position="285"/>
        <end position="313"/>
    </location>
</feature>